<accession>A0A6A4WVS0</accession>
<organism evidence="5 6">
    <name type="scientific">Amphibalanus amphitrite</name>
    <name type="common">Striped barnacle</name>
    <name type="synonym">Balanus amphitrite</name>
    <dbReference type="NCBI Taxonomy" id="1232801"/>
    <lineage>
        <taxon>Eukaryota</taxon>
        <taxon>Metazoa</taxon>
        <taxon>Ecdysozoa</taxon>
        <taxon>Arthropoda</taxon>
        <taxon>Crustacea</taxon>
        <taxon>Multicrustacea</taxon>
        <taxon>Cirripedia</taxon>
        <taxon>Thoracica</taxon>
        <taxon>Thoracicalcarea</taxon>
        <taxon>Balanomorpha</taxon>
        <taxon>Balanoidea</taxon>
        <taxon>Balanidae</taxon>
        <taxon>Amphibalaninae</taxon>
        <taxon>Amphibalanus</taxon>
    </lineage>
</organism>
<feature type="region of interest" description="Disordered" evidence="3">
    <location>
        <begin position="123"/>
        <end position="144"/>
    </location>
</feature>
<comment type="caution">
    <text evidence="5">The sequence shown here is derived from an EMBL/GenBank/DDBJ whole genome shotgun (WGS) entry which is preliminary data.</text>
</comment>
<keyword evidence="6" id="KW-1185">Reference proteome</keyword>
<protein>
    <submittedName>
        <fullName evidence="5">Sulfotransferase 1C4</fullName>
    </submittedName>
</protein>
<dbReference type="PANTHER" id="PTHR11783">
    <property type="entry name" value="SULFOTRANSFERASE SULT"/>
    <property type="match status" value="1"/>
</dbReference>
<dbReference type="InterPro" id="IPR027417">
    <property type="entry name" value="P-loop_NTPase"/>
</dbReference>
<dbReference type="Proteomes" id="UP000440578">
    <property type="component" value="Unassembled WGS sequence"/>
</dbReference>
<sequence>MDSAKRVPLPFKIIPLEDEVQKKIAKDFAGNPNGLVSCNHWGFKFSATVTEQEVEDMYNHPLDPRDVWVVTPPKCGTTWTQEMVWLIANDLDYEGAKTPFNPDRWSFLDITGVLDKDQMKKIAPPASEDGATEGAPNIAGDPNRPSPRFVKSHLPFSLNNPRLLDVCKVVYMARNPKDLCVSFYHHMRLIRFHDFLGDFELFVDYFMKDLTMESPYIEHMIEAWNLRHHPNLCFLFYEDMKKDMKTEIRKVAKFLGKDFTDEQVDMLAEHLHFDNFKNNPWVNAEHLKPLGLMYTDRGNFIRKGKTGDWKNYFTPEMNEKFDKWVAEKLKGTDLTFVQELEKQD</sequence>
<dbReference type="InterPro" id="IPR000863">
    <property type="entry name" value="Sulfotransferase_dom"/>
</dbReference>
<reference evidence="5 6" key="1">
    <citation type="submission" date="2019-07" db="EMBL/GenBank/DDBJ databases">
        <title>Draft genome assembly of a fouling barnacle, Amphibalanus amphitrite (Darwin, 1854): The first reference genome for Thecostraca.</title>
        <authorList>
            <person name="Kim W."/>
        </authorList>
    </citation>
    <scope>NUCLEOTIDE SEQUENCE [LARGE SCALE GENOMIC DNA]</scope>
    <source>
        <strain evidence="5">SNU_AA5</strain>
        <tissue evidence="5">Soma without cirri and trophi</tissue>
    </source>
</reference>
<evidence type="ECO:0000256" key="2">
    <source>
        <dbReference type="ARBA" id="ARBA00022679"/>
    </source>
</evidence>
<evidence type="ECO:0000256" key="1">
    <source>
        <dbReference type="ARBA" id="ARBA00005771"/>
    </source>
</evidence>
<feature type="domain" description="Sulfotransferase" evidence="4">
    <location>
        <begin position="64"/>
        <end position="332"/>
    </location>
</feature>
<dbReference type="GO" id="GO:0008146">
    <property type="term" value="F:sulfotransferase activity"/>
    <property type="evidence" value="ECO:0007669"/>
    <property type="project" value="InterPro"/>
</dbReference>
<dbReference type="SUPFAM" id="SSF52540">
    <property type="entry name" value="P-loop containing nucleoside triphosphate hydrolases"/>
    <property type="match status" value="1"/>
</dbReference>
<dbReference type="Pfam" id="PF00685">
    <property type="entry name" value="Sulfotransfer_1"/>
    <property type="match status" value="1"/>
</dbReference>
<name>A0A6A4WVS0_AMPAM</name>
<comment type="similarity">
    <text evidence="1">Belongs to the sulfotransferase 1 family.</text>
</comment>
<dbReference type="EMBL" id="VIIS01000670">
    <property type="protein sequence ID" value="KAF0306438.1"/>
    <property type="molecule type" value="Genomic_DNA"/>
</dbReference>
<dbReference type="Gene3D" id="3.40.50.300">
    <property type="entry name" value="P-loop containing nucleotide triphosphate hydrolases"/>
    <property type="match status" value="1"/>
</dbReference>
<keyword evidence="2 5" id="KW-0808">Transferase</keyword>
<proteinExistence type="inferred from homology"/>
<evidence type="ECO:0000259" key="4">
    <source>
        <dbReference type="Pfam" id="PF00685"/>
    </source>
</evidence>
<dbReference type="AlphaFoldDB" id="A0A6A4WVS0"/>
<evidence type="ECO:0000313" key="6">
    <source>
        <dbReference type="Proteomes" id="UP000440578"/>
    </source>
</evidence>
<dbReference type="OrthoDB" id="205623at2759"/>
<evidence type="ECO:0000313" key="5">
    <source>
        <dbReference type="EMBL" id="KAF0306438.1"/>
    </source>
</evidence>
<gene>
    <name evidence="5" type="primary">SULT1C4_10</name>
    <name evidence="5" type="ORF">FJT64_002468</name>
</gene>
<evidence type="ECO:0000256" key="3">
    <source>
        <dbReference type="SAM" id="MobiDB-lite"/>
    </source>
</evidence>